<evidence type="ECO:0000259" key="9">
    <source>
        <dbReference type="PROSITE" id="PS50893"/>
    </source>
</evidence>
<dbReference type="InterPro" id="IPR027417">
    <property type="entry name" value="P-loop_NTPase"/>
</dbReference>
<dbReference type="PANTHER" id="PTHR43790">
    <property type="entry name" value="CARBOHYDRATE TRANSPORT ATP-BINDING PROTEIN MG119-RELATED"/>
    <property type="match status" value="1"/>
</dbReference>
<accession>A0A2M8QGL0</accession>
<dbReference type="GO" id="GO:0005886">
    <property type="term" value="C:plasma membrane"/>
    <property type="evidence" value="ECO:0007669"/>
    <property type="project" value="UniProtKB-SubCell"/>
</dbReference>
<dbReference type="CDD" id="cd03215">
    <property type="entry name" value="ABC_Carb_Monos_II"/>
    <property type="match status" value="1"/>
</dbReference>
<evidence type="ECO:0000256" key="3">
    <source>
        <dbReference type="ARBA" id="ARBA00022475"/>
    </source>
</evidence>
<dbReference type="AlphaFoldDB" id="A0A2M8QGL0"/>
<dbReference type="SUPFAM" id="SSF52540">
    <property type="entry name" value="P-loop containing nucleoside triphosphate hydrolases"/>
    <property type="match status" value="2"/>
</dbReference>
<keyword evidence="2" id="KW-0813">Transport</keyword>
<dbReference type="InterPro" id="IPR050107">
    <property type="entry name" value="ABC_carbohydrate_import_ATPase"/>
</dbReference>
<feature type="domain" description="ABC transporter" evidence="9">
    <location>
        <begin position="8"/>
        <end position="241"/>
    </location>
</feature>
<keyword evidence="5" id="KW-0547">Nucleotide-binding</keyword>
<reference evidence="10 11" key="1">
    <citation type="submission" date="2017-11" db="EMBL/GenBank/DDBJ databases">
        <title>Evolution of Phototrophy in the Chloroflexi Phylum Driven by Horizontal Gene Transfer.</title>
        <authorList>
            <person name="Ward L.M."/>
            <person name="Hemp J."/>
            <person name="Shih P.M."/>
            <person name="Mcglynn S.E."/>
            <person name="Fischer W."/>
        </authorList>
    </citation>
    <scope>NUCLEOTIDE SEQUENCE [LARGE SCALE GENOMIC DNA]</scope>
    <source>
        <strain evidence="10">JP3_7</strain>
    </source>
</reference>
<organism evidence="10 11">
    <name type="scientific">Candidatus Thermofonsia Clade 3 bacterium</name>
    <dbReference type="NCBI Taxonomy" id="2364212"/>
    <lineage>
        <taxon>Bacteria</taxon>
        <taxon>Bacillati</taxon>
        <taxon>Chloroflexota</taxon>
        <taxon>Candidatus Thermofontia</taxon>
        <taxon>Candidatus Thermofonsia Clade 3</taxon>
    </lineage>
</organism>
<keyword evidence="7" id="KW-1278">Translocase</keyword>
<evidence type="ECO:0000313" key="10">
    <source>
        <dbReference type="EMBL" id="PJF48908.1"/>
    </source>
</evidence>
<protein>
    <submittedName>
        <fullName evidence="10">Heme ABC transporter ATP-binding protein</fullName>
    </submittedName>
</protein>
<evidence type="ECO:0000256" key="5">
    <source>
        <dbReference type="ARBA" id="ARBA00022741"/>
    </source>
</evidence>
<dbReference type="EMBL" id="PGTN01000004">
    <property type="protein sequence ID" value="PJF48908.1"/>
    <property type="molecule type" value="Genomic_DNA"/>
</dbReference>
<evidence type="ECO:0000256" key="4">
    <source>
        <dbReference type="ARBA" id="ARBA00022737"/>
    </source>
</evidence>
<dbReference type="PROSITE" id="PS50893">
    <property type="entry name" value="ABC_TRANSPORTER_2"/>
    <property type="match status" value="2"/>
</dbReference>
<keyword evidence="3" id="KW-1003">Cell membrane</keyword>
<dbReference type="PROSITE" id="PS00211">
    <property type="entry name" value="ABC_TRANSPORTER_1"/>
    <property type="match status" value="1"/>
</dbReference>
<dbReference type="GO" id="GO:0005524">
    <property type="term" value="F:ATP binding"/>
    <property type="evidence" value="ECO:0007669"/>
    <property type="project" value="UniProtKB-KW"/>
</dbReference>
<evidence type="ECO:0000256" key="7">
    <source>
        <dbReference type="ARBA" id="ARBA00022967"/>
    </source>
</evidence>
<name>A0A2M8QGL0_9CHLR</name>
<sequence length="510" mass="55248">MTQQTPIVSMRGIHKRFGAVLANQGVDFDLQAGEIHALLGENGAGKSTLMRILYGLYRADAGSIAVDGRPALIRSPRDAIALGIGMVTQHFALAAPLSVTENVILGQEGRLRLDLKSAEAQVTAAAQRFGLTVNPRAQVHTLSIGQRQRVEILKALYRQARVLILDEPTAVLIPQEVEQLFQTLMRLKAEGVSVVFISHKLSEVTRIADRVTVMRSGCVVGSMPAAQTSPAELARMIVGQTITSVSKPRQLAADRPMLILDDVWADDDKGAPMLRGISLQVNAGEIVGLAGVAGNGQTELAELIEGTRACRRGRILVDGADVTRAGPARMMQAGVGRIPEDRHASVVGDLTVAENMALEHLNEFGRHGFLDRARLRRHAEQLIAEYQIKARPEDRIRTLSGGNMQKVILARVLERRPRVIVVSQPTRGLDIRATEYIHGKLLDQRQRGAAILLISEDLDELLKLADRIAVIYGGRIVGVMPAETATPERLGLLMVGMSHETGGPDHGAQS</sequence>
<comment type="subcellular location">
    <subcellularLocation>
        <location evidence="1">Cell membrane</location>
        <topology evidence="1">Peripheral membrane protein</topology>
    </subcellularLocation>
</comment>
<feature type="domain" description="ABC transporter" evidence="9">
    <location>
        <begin position="258"/>
        <end position="498"/>
    </location>
</feature>
<keyword evidence="4" id="KW-0677">Repeat</keyword>
<dbReference type="Gene3D" id="3.40.50.300">
    <property type="entry name" value="P-loop containing nucleotide triphosphate hydrolases"/>
    <property type="match status" value="2"/>
</dbReference>
<evidence type="ECO:0000256" key="6">
    <source>
        <dbReference type="ARBA" id="ARBA00022840"/>
    </source>
</evidence>
<evidence type="ECO:0000256" key="2">
    <source>
        <dbReference type="ARBA" id="ARBA00022448"/>
    </source>
</evidence>
<comment type="caution">
    <text evidence="10">The sequence shown here is derived from an EMBL/GenBank/DDBJ whole genome shotgun (WGS) entry which is preliminary data.</text>
</comment>
<dbReference type="Pfam" id="PF00005">
    <property type="entry name" value="ABC_tran"/>
    <property type="match status" value="2"/>
</dbReference>
<proteinExistence type="predicted"/>
<dbReference type="CDD" id="cd03216">
    <property type="entry name" value="ABC_Carb_Monos_I"/>
    <property type="match status" value="1"/>
</dbReference>
<evidence type="ECO:0000256" key="8">
    <source>
        <dbReference type="ARBA" id="ARBA00023136"/>
    </source>
</evidence>
<dbReference type="InterPro" id="IPR003593">
    <property type="entry name" value="AAA+_ATPase"/>
</dbReference>
<dbReference type="PANTHER" id="PTHR43790:SF4">
    <property type="entry name" value="GUANOSINE IMPORT ATP-BINDING PROTEIN NUPO"/>
    <property type="match status" value="1"/>
</dbReference>
<keyword evidence="8" id="KW-0472">Membrane</keyword>
<gene>
    <name evidence="10" type="ORF">CUN48_01205</name>
</gene>
<evidence type="ECO:0000313" key="11">
    <source>
        <dbReference type="Proteomes" id="UP000230790"/>
    </source>
</evidence>
<dbReference type="SMART" id="SM00382">
    <property type="entry name" value="AAA"/>
    <property type="match status" value="2"/>
</dbReference>
<dbReference type="Proteomes" id="UP000230790">
    <property type="component" value="Unassembled WGS sequence"/>
</dbReference>
<keyword evidence="6 10" id="KW-0067">ATP-binding</keyword>
<dbReference type="FunFam" id="3.40.50.300:FF:000127">
    <property type="entry name" value="Ribose import ATP-binding protein RbsA"/>
    <property type="match status" value="1"/>
</dbReference>
<dbReference type="InterPro" id="IPR003439">
    <property type="entry name" value="ABC_transporter-like_ATP-bd"/>
</dbReference>
<evidence type="ECO:0000256" key="1">
    <source>
        <dbReference type="ARBA" id="ARBA00004202"/>
    </source>
</evidence>
<dbReference type="InterPro" id="IPR017871">
    <property type="entry name" value="ABC_transporter-like_CS"/>
</dbReference>
<dbReference type="GO" id="GO:0016887">
    <property type="term" value="F:ATP hydrolysis activity"/>
    <property type="evidence" value="ECO:0007669"/>
    <property type="project" value="InterPro"/>
</dbReference>